<protein>
    <submittedName>
        <fullName evidence="2">Uncharacterized protein</fullName>
    </submittedName>
</protein>
<dbReference type="Proteomes" id="UP000251960">
    <property type="component" value="Chromosome 9"/>
</dbReference>
<evidence type="ECO:0000256" key="1">
    <source>
        <dbReference type="SAM" id="MobiDB-lite"/>
    </source>
</evidence>
<name>A0A3L6DBH5_MAIZE</name>
<comment type="caution">
    <text evidence="2">The sequence shown here is derived from an EMBL/GenBank/DDBJ whole genome shotgun (WGS) entry which is preliminary data.</text>
</comment>
<reference evidence="2 3" key="1">
    <citation type="journal article" date="2018" name="Nat. Genet.">
        <title>Extensive intraspecific gene order and gene structural variations between Mo17 and other maize genomes.</title>
        <authorList>
            <person name="Sun S."/>
            <person name="Zhou Y."/>
            <person name="Chen J."/>
            <person name="Shi J."/>
            <person name="Zhao H."/>
            <person name="Zhao H."/>
            <person name="Song W."/>
            <person name="Zhang M."/>
            <person name="Cui Y."/>
            <person name="Dong X."/>
            <person name="Liu H."/>
            <person name="Ma X."/>
            <person name="Jiao Y."/>
            <person name="Wang B."/>
            <person name="Wei X."/>
            <person name="Stein J.C."/>
            <person name="Glaubitz J.C."/>
            <person name="Lu F."/>
            <person name="Yu G."/>
            <person name="Liang C."/>
            <person name="Fengler K."/>
            <person name="Li B."/>
            <person name="Rafalski A."/>
            <person name="Schnable P.S."/>
            <person name="Ware D.H."/>
            <person name="Buckler E.S."/>
            <person name="Lai J."/>
        </authorList>
    </citation>
    <scope>NUCLEOTIDE SEQUENCE [LARGE SCALE GENOMIC DNA]</scope>
    <source>
        <strain evidence="3">cv. Missouri 17</strain>
        <tissue evidence="2">Seedling</tissue>
    </source>
</reference>
<feature type="region of interest" description="Disordered" evidence="1">
    <location>
        <begin position="1"/>
        <end position="81"/>
    </location>
</feature>
<sequence>MAGENAMGAGKLGQREELARGRAPWEIQASKHRGAEQLELGEKSCRVPATKEQGERRSPWKMVGHGRAHLLELGPENCPTR</sequence>
<dbReference type="AlphaFoldDB" id="A0A3L6DBH5"/>
<evidence type="ECO:0000313" key="2">
    <source>
        <dbReference type="EMBL" id="PWZ04951.1"/>
    </source>
</evidence>
<gene>
    <name evidence="2" type="ORF">Zm00014a_034809</name>
</gene>
<accession>A0A3L6DBH5</accession>
<evidence type="ECO:0000313" key="3">
    <source>
        <dbReference type="Proteomes" id="UP000251960"/>
    </source>
</evidence>
<dbReference type="EMBL" id="NCVQ01000010">
    <property type="protein sequence ID" value="PWZ04951.1"/>
    <property type="molecule type" value="Genomic_DNA"/>
</dbReference>
<proteinExistence type="predicted"/>
<feature type="compositionally biased region" description="Basic and acidic residues" evidence="1">
    <location>
        <begin position="33"/>
        <end position="45"/>
    </location>
</feature>
<organism evidence="2 3">
    <name type="scientific">Zea mays</name>
    <name type="common">Maize</name>
    <dbReference type="NCBI Taxonomy" id="4577"/>
    <lineage>
        <taxon>Eukaryota</taxon>
        <taxon>Viridiplantae</taxon>
        <taxon>Streptophyta</taxon>
        <taxon>Embryophyta</taxon>
        <taxon>Tracheophyta</taxon>
        <taxon>Spermatophyta</taxon>
        <taxon>Magnoliopsida</taxon>
        <taxon>Liliopsida</taxon>
        <taxon>Poales</taxon>
        <taxon>Poaceae</taxon>
        <taxon>PACMAD clade</taxon>
        <taxon>Panicoideae</taxon>
        <taxon>Andropogonodae</taxon>
        <taxon>Andropogoneae</taxon>
        <taxon>Tripsacinae</taxon>
        <taxon>Zea</taxon>
    </lineage>
</organism>